<evidence type="ECO:0000313" key="2">
    <source>
        <dbReference type="EMBL" id="CDG68250.1"/>
    </source>
</evidence>
<dbReference type="SUPFAM" id="SSF50729">
    <property type="entry name" value="PH domain-like"/>
    <property type="match status" value="1"/>
</dbReference>
<dbReference type="GO" id="GO:0031490">
    <property type="term" value="F:chromatin DNA binding"/>
    <property type="evidence" value="ECO:0007669"/>
    <property type="project" value="TreeGrafter"/>
</dbReference>
<evidence type="ECO:0000256" key="1">
    <source>
        <dbReference type="SAM" id="MobiDB-lite"/>
    </source>
</evidence>
<dbReference type="AlphaFoldDB" id="T2M8J2"/>
<dbReference type="CDD" id="cd13214">
    <property type="entry name" value="PH-GRAM_WBP2"/>
    <property type="match status" value="1"/>
</dbReference>
<dbReference type="PANTHER" id="PTHR31606:SF1">
    <property type="entry name" value="WW DOMAIN BINDING PROTEIN 2, ISOFORM E"/>
    <property type="match status" value="1"/>
</dbReference>
<dbReference type="GO" id="GO:0005634">
    <property type="term" value="C:nucleus"/>
    <property type="evidence" value="ECO:0007669"/>
    <property type="project" value="TreeGrafter"/>
</dbReference>
<dbReference type="GO" id="GO:0003713">
    <property type="term" value="F:transcription coactivator activity"/>
    <property type="evidence" value="ECO:0007669"/>
    <property type="project" value="InterPro"/>
</dbReference>
<reference evidence="2" key="1">
    <citation type="journal article" date="2013" name="Genome Biol. Evol.">
        <title>Punctuated emergences of genetic and phenotypic innovations in eumetazoan, bilaterian, euteleostome, and hominidae ancestors.</title>
        <authorList>
            <person name="Wenger Y."/>
            <person name="Galliot B."/>
        </authorList>
    </citation>
    <scope>NUCLEOTIDE SEQUENCE</scope>
    <source>
        <tissue evidence="2">Whole animals</tissue>
    </source>
</reference>
<sequence>MSVNTVQANGGRLTLQGDYVVYHQDGVDFSLEGDRIPSNLIGNYTGDMFITNLKLIFVNSSSAKGYQTFSMDFQGIRNVEVKQPIFGANFLKGFVKSEPNGGWEGNANFKIVFPKGGAIEFADQFQRAVNQSSRYRQNGMAPPPPQPAFVPQPGYYQPAGYYAQPGFYPQDPMQNGAYYPPPQGYGYPAPPQGHPMYAPTAQAPPPYPYNNQAQGVYSTNPKAQEAYMSGNNVYVPNEAPPPYNPNYDVKKDQ</sequence>
<feature type="region of interest" description="Disordered" evidence="1">
    <location>
        <begin position="229"/>
        <end position="253"/>
    </location>
</feature>
<dbReference type="OrthoDB" id="1259151at2759"/>
<protein>
    <submittedName>
        <fullName evidence="2">WW domain-binding protein 2</fullName>
    </submittedName>
</protein>
<dbReference type="EMBL" id="HAAD01002018">
    <property type="protein sequence ID" value="CDG68250.1"/>
    <property type="molecule type" value="mRNA"/>
</dbReference>
<name>T2M8J2_HYDVU</name>
<dbReference type="PANTHER" id="PTHR31606">
    <property type="entry name" value="WW DOMAIN BINDING PROTEIN 2, ISOFORM E"/>
    <property type="match status" value="1"/>
</dbReference>
<proteinExistence type="evidence at transcript level"/>
<dbReference type="InterPro" id="IPR044852">
    <property type="entry name" value="WBP2-like"/>
</dbReference>
<accession>T2M8J2</accession>
<gene>
    <name evidence="2" type="primary">WBP2</name>
</gene>
<organism evidence="2">
    <name type="scientific">Hydra vulgaris</name>
    <name type="common">Hydra</name>
    <name type="synonym">Hydra attenuata</name>
    <dbReference type="NCBI Taxonomy" id="6087"/>
    <lineage>
        <taxon>Eukaryota</taxon>
        <taxon>Metazoa</taxon>
        <taxon>Cnidaria</taxon>
        <taxon>Hydrozoa</taxon>
        <taxon>Hydroidolina</taxon>
        <taxon>Anthoathecata</taxon>
        <taxon>Aplanulata</taxon>
        <taxon>Hydridae</taxon>
        <taxon>Hydra</taxon>
    </lineage>
</organism>